<proteinExistence type="predicted"/>
<gene>
    <name evidence="1" type="ORF">NEOLI_004667</name>
</gene>
<protein>
    <submittedName>
        <fullName evidence="1">Uncharacterized protein</fullName>
    </submittedName>
</protein>
<keyword evidence="2" id="KW-1185">Reference proteome</keyword>
<dbReference type="Proteomes" id="UP000186594">
    <property type="component" value="Unassembled WGS sequence"/>
</dbReference>
<dbReference type="AlphaFoldDB" id="A0A1U7LKM7"/>
<organism evidence="1 2">
    <name type="scientific">Neolecta irregularis (strain DAH-3)</name>
    <dbReference type="NCBI Taxonomy" id="1198029"/>
    <lineage>
        <taxon>Eukaryota</taxon>
        <taxon>Fungi</taxon>
        <taxon>Dikarya</taxon>
        <taxon>Ascomycota</taxon>
        <taxon>Taphrinomycotina</taxon>
        <taxon>Neolectales</taxon>
        <taxon>Neolectaceae</taxon>
        <taxon>Neolecta</taxon>
    </lineage>
</organism>
<name>A0A1U7LKM7_NEOID</name>
<dbReference type="EMBL" id="LXFE01002137">
    <property type="protein sequence ID" value="OLL23210.1"/>
    <property type="molecule type" value="Genomic_DNA"/>
</dbReference>
<accession>A0A1U7LKM7</accession>
<reference evidence="1 2" key="1">
    <citation type="submission" date="2016-04" db="EMBL/GenBank/DDBJ databases">
        <title>Evolutionary innovation and constraint leading to complex multicellularity in the Ascomycota.</title>
        <authorList>
            <person name="Cisse O."/>
            <person name="Nguyen A."/>
            <person name="Hewitt D.A."/>
            <person name="Jedd G."/>
            <person name="Stajich J.E."/>
        </authorList>
    </citation>
    <scope>NUCLEOTIDE SEQUENCE [LARGE SCALE GENOMIC DNA]</scope>
    <source>
        <strain evidence="1 2">DAH-3</strain>
    </source>
</reference>
<evidence type="ECO:0000313" key="2">
    <source>
        <dbReference type="Proteomes" id="UP000186594"/>
    </source>
</evidence>
<comment type="caution">
    <text evidence="1">The sequence shown here is derived from an EMBL/GenBank/DDBJ whole genome shotgun (WGS) entry which is preliminary data.</text>
</comment>
<evidence type="ECO:0000313" key="1">
    <source>
        <dbReference type="EMBL" id="OLL23210.1"/>
    </source>
</evidence>
<sequence>MKLIQWARLVHIISHFIIRINTEIIGGLGVSSLENESVVVQKNRDKIIFVIARVTEAQIAVPVDVESSTFTRGKYENTPGNSRAIG</sequence>